<protein>
    <submittedName>
        <fullName evidence="1">Uncharacterized protein</fullName>
    </submittedName>
</protein>
<dbReference type="HOGENOM" id="CLU_2401883_0_0_1"/>
<reference evidence="1 2" key="1">
    <citation type="journal article" date="2011" name="Science">
        <title>The ecoresponsive genome of Daphnia pulex.</title>
        <authorList>
            <person name="Colbourne J.K."/>
            <person name="Pfrender M.E."/>
            <person name="Gilbert D."/>
            <person name="Thomas W.K."/>
            <person name="Tucker A."/>
            <person name="Oakley T.H."/>
            <person name="Tokishita S."/>
            <person name="Aerts A."/>
            <person name="Arnold G.J."/>
            <person name="Basu M.K."/>
            <person name="Bauer D.J."/>
            <person name="Caceres C.E."/>
            <person name="Carmel L."/>
            <person name="Casola C."/>
            <person name="Choi J.H."/>
            <person name="Detter J.C."/>
            <person name="Dong Q."/>
            <person name="Dusheyko S."/>
            <person name="Eads B.D."/>
            <person name="Frohlich T."/>
            <person name="Geiler-Samerotte K.A."/>
            <person name="Gerlach D."/>
            <person name="Hatcher P."/>
            <person name="Jogdeo S."/>
            <person name="Krijgsveld J."/>
            <person name="Kriventseva E.V."/>
            <person name="Kultz D."/>
            <person name="Laforsch C."/>
            <person name="Lindquist E."/>
            <person name="Lopez J."/>
            <person name="Manak J.R."/>
            <person name="Muller J."/>
            <person name="Pangilinan J."/>
            <person name="Patwardhan R.P."/>
            <person name="Pitluck S."/>
            <person name="Pritham E.J."/>
            <person name="Rechtsteiner A."/>
            <person name="Rho M."/>
            <person name="Rogozin I.B."/>
            <person name="Sakarya O."/>
            <person name="Salamov A."/>
            <person name="Schaack S."/>
            <person name="Shapiro H."/>
            <person name="Shiga Y."/>
            <person name="Skalitzky C."/>
            <person name="Smith Z."/>
            <person name="Souvorov A."/>
            <person name="Sung W."/>
            <person name="Tang Z."/>
            <person name="Tsuchiya D."/>
            <person name="Tu H."/>
            <person name="Vos H."/>
            <person name="Wang M."/>
            <person name="Wolf Y.I."/>
            <person name="Yamagata H."/>
            <person name="Yamada T."/>
            <person name="Ye Y."/>
            <person name="Shaw J.R."/>
            <person name="Andrews J."/>
            <person name="Crease T.J."/>
            <person name="Tang H."/>
            <person name="Lucas S.M."/>
            <person name="Robertson H.M."/>
            <person name="Bork P."/>
            <person name="Koonin E.V."/>
            <person name="Zdobnov E.M."/>
            <person name="Grigoriev I.V."/>
            <person name="Lynch M."/>
            <person name="Boore J.L."/>
        </authorList>
    </citation>
    <scope>NUCLEOTIDE SEQUENCE [LARGE SCALE GENOMIC DNA]</scope>
</reference>
<dbReference type="AlphaFoldDB" id="E9GTW1"/>
<accession>E9GTW1</accession>
<gene>
    <name evidence="1" type="ORF">DAPPUDRAFT_248189</name>
</gene>
<sequence>MGSVFDCTQALEISSTPPQGRLDWDHWTWISFQLLVCSHRPFIGGIDAYSAAPDGEMVTTIRSQLLVVVKPNLKKVSNSSHCLAICRSSSPRQ</sequence>
<evidence type="ECO:0000313" key="2">
    <source>
        <dbReference type="Proteomes" id="UP000000305"/>
    </source>
</evidence>
<organism evidence="1 2">
    <name type="scientific">Daphnia pulex</name>
    <name type="common">Water flea</name>
    <dbReference type="NCBI Taxonomy" id="6669"/>
    <lineage>
        <taxon>Eukaryota</taxon>
        <taxon>Metazoa</taxon>
        <taxon>Ecdysozoa</taxon>
        <taxon>Arthropoda</taxon>
        <taxon>Crustacea</taxon>
        <taxon>Branchiopoda</taxon>
        <taxon>Diplostraca</taxon>
        <taxon>Cladocera</taxon>
        <taxon>Anomopoda</taxon>
        <taxon>Daphniidae</taxon>
        <taxon>Daphnia</taxon>
    </lineage>
</organism>
<dbReference type="InParanoid" id="E9GTW1"/>
<proteinExistence type="predicted"/>
<dbReference type="EMBL" id="GL732565">
    <property type="protein sequence ID" value="EFX76923.1"/>
    <property type="molecule type" value="Genomic_DNA"/>
</dbReference>
<name>E9GTW1_DAPPU</name>
<dbReference type="KEGG" id="dpx:DAPPUDRAFT_248189"/>
<keyword evidence="2" id="KW-1185">Reference proteome</keyword>
<dbReference type="Proteomes" id="UP000000305">
    <property type="component" value="Unassembled WGS sequence"/>
</dbReference>
<evidence type="ECO:0000313" key="1">
    <source>
        <dbReference type="EMBL" id="EFX76923.1"/>
    </source>
</evidence>